<reference evidence="8" key="1">
    <citation type="submission" date="2019-11" db="EMBL/GenBank/DDBJ databases">
        <authorList>
            <person name="Feng L."/>
        </authorList>
    </citation>
    <scope>NUCLEOTIDE SEQUENCE</scope>
    <source>
        <strain evidence="8">ElimosumLFYP34</strain>
    </source>
</reference>
<dbReference type="Pfam" id="PF08281">
    <property type="entry name" value="Sigma70_r4_2"/>
    <property type="match status" value="1"/>
</dbReference>
<keyword evidence="3" id="KW-0731">Sigma factor</keyword>
<keyword evidence="4" id="KW-0238">DNA-binding</keyword>
<sequence>MQAVNEQDNQAEILRFIEMAKRGDKDMKLAVVNLFKPMAYSMVYRSFYDKTEREEMYQEACLQILEAIEDFDTEKYRHVYFRYYLKNRLRFMISNRIWRIGLEKRRFIYSMDEKTAGVQRGEREKKNQLPAEENTEELAIRGCMAQKVLEVMQEKMEQKTYEAVCRHFMEGISYAEIARERGKSRSTVHKQCSRALDRVKRELLGDEEYLRRL</sequence>
<keyword evidence="2" id="KW-0805">Transcription regulation</keyword>
<evidence type="ECO:0000313" key="8">
    <source>
        <dbReference type="EMBL" id="VYT99203.1"/>
    </source>
</evidence>
<proteinExistence type="inferred from homology"/>
<dbReference type="GO" id="GO:0003677">
    <property type="term" value="F:DNA binding"/>
    <property type="evidence" value="ECO:0007669"/>
    <property type="project" value="UniProtKB-KW"/>
</dbReference>
<gene>
    <name evidence="8" type="ORF">ELLFYP34_02422</name>
</gene>
<dbReference type="PANTHER" id="PTHR43133">
    <property type="entry name" value="RNA POLYMERASE ECF-TYPE SIGMA FACTO"/>
    <property type="match status" value="1"/>
</dbReference>
<dbReference type="NCBIfam" id="TIGR02937">
    <property type="entry name" value="sigma70-ECF"/>
    <property type="match status" value="1"/>
</dbReference>
<evidence type="ECO:0000259" key="7">
    <source>
        <dbReference type="Pfam" id="PF08281"/>
    </source>
</evidence>
<feature type="domain" description="RNA polymerase sigma factor 70 region 4 type 2" evidence="7">
    <location>
        <begin position="154"/>
        <end position="198"/>
    </location>
</feature>
<evidence type="ECO:0000256" key="3">
    <source>
        <dbReference type="ARBA" id="ARBA00023082"/>
    </source>
</evidence>
<dbReference type="GO" id="GO:0006352">
    <property type="term" value="P:DNA-templated transcription initiation"/>
    <property type="evidence" value="ECO:0007669"/>
    <property type="project" value="InterPro"/>
</dbReference>
<name>A0A6N3B7W7_EUBLI</name>
<evidence type="ECO:0000256" key="5">
    <source>
        <dbReference type="ARBA" id="ARBA00023163"/>
    </source>
</evidence>
<evidence type="ECO:0000259" key="6">
    <source>
        <dbReference type="Pfam" id="PF04542"/>
    </source>
</evidence>
<dbReference type="InterPro" id="IPR013325">
    <property type="entry name" value="RNA_pol_sigma_r2"/>
</dbReference>
<evidence type="ECO:0000256" key="4">
    <source>
        <dbReference type="ARBA" id="ARBA00023125"/>
    </source>
</evidence>
<feature type="domain" description="RNA polymerase sigma-70 region 2" evidence="6">
    <location>
        <begin position="33"/>
        <end position="93"/>
    </location>
</feature>
<dbReference type="PANTHER" id="PTHR43133:SF8">
    <property type="entry name" value="RNA POLYMERASE SIGMA FACTOR HI_1459-RELATED"/>
    <property type="match status" value="1"/>
</dbReference>
<dbReference type="InterPro" id="IPR014284">
    <property type="entry name" value="RNA_pol_sigma-70_dom"/>
</dbReference>
<dbReference type="SUPFAM" id="SSF88946">
    <property type="entry name" value="Sigma2 domain of RNA polymerase sigma factors"/>
    <property type="match status" value="1"/>
</dbReference>
<comment type="similarity">
    <text evidence="1">Belongs to the sigma-70 factor family. ECF subfamily.</text>
</comment>
<dbReference type="InterPro" id="IPR007627">
    <property type="entry name" value="RNA_pol_sigma70_r2"/>
</dbReference>
<dbReference type="AlphaFoldDB" id="A0A6N3B7W7"/>
<dbReference type="InterPro" id="IPR013249">
    <property type="entry name" value="RNA_pol_sigma70_r4_t2"/>
</dbReference>
<keyword evidence="5" id="KW-0804">Transcription</keyword>
<dbReference type="SUPFAM" id="SSF88659">
    <property type="entry name" value="Sigma3 and sigma4 domains of RNA polymerase sigma factors"/>
    <property type="match status" value="1"/>
</dbReference>
<dbReference type="InterPro" id="IPR039425">
    <property type="entry name" value="RNA_pol_sigma-70-like"/>
</dbReference>
<dbReference type="InterPro" id="IPR036388">
    <property type="entry name" value="WH-like_DNA-bd_sf"/>
</dbReference>
<dbReference type="InterPro" id="IPR013324">
    <property type="entry name" value="RNA_pol_sigma_r3/r4-like"/>
</dbReference>
<dbReference type="Gene3D" id="1.10.10.10">
    <property type="entry name" value="Winged helix-like DNA-binding domain superfamily/Winged helix DNA-binding domain"/>
    <property type="match status" value="1"/>
</dbReference>
<dbReference type="EMBL" id="CACRTR010000005">
    <property type="protein sequence ID" value="VYT99203.1"/>
    <property type="molecule type" value="Genomic_DNA"/>
</dbReference>
<protein>
    <submittedName>
        <fullName evidence="8">RNA polymerase sigma factor SigW</fullName>
    </submittedName>
</protein>
<organism evidence="8">
    <name type="scientific">Eubacterium limosum</name>
    <dbReference type="NCBI Taxonomy" id="1736"/>
    <lineage>
        <taxon>Bacteria</taxon>
        <taxon>Bacillati</taxon>
        <taxon>Bacillota</taxon>
        <taxon>Clostridia</taxon>
        <taxon>Eubacteriales</taxon>
        <taxon>Eubacteriaceae</taxon>
        <taxon>Eubacterium</taxon>
    </lineage>
</organism>
<evidence type="ECO:0000256" key="2">
    <source>
        <dbReference type="ARBA" id="ARBA00023015"/>
    </source>
</evidence>
<dbReference type="Pfam" id="PF04542">
    <property type="entry name" value="Sigma70_r2"/>
    <property type="match status" value="1"/>
</dbReference>
<dbReference type="Gene3D" id="1.10.1740.10">
    <property type="match status" value="1"/>
</dbReference>
<accession>A0A6N3B7W7</accession>
<dbReference type="GO" id="GO:0016987">
    <property type="term" value="F:sigma factor activity"/>
    <property type="evidence" value="ECO:0007669"/>
    <property type="project" value="UniProtKB-KW"/>
</dbReference>
<evidence type="ECO:0000256" key="1">
    <source>
        <dbReference type="ARBA" id="ARBA00010641"/>
    </source>
</evidence>